<evidence type="ECO:0000256" key="1">
    <source>
        <dbReference type="SAM" id="Phobius"/>
    </source>
</evidence>
<sequence length="316" mass="35966">MLRSMWNSWVVLLLPLVCTVQSIFLYALQCGNVDMCYPAVTWEKEHCKPHSDVMQVKQLHGTRILVHSMCENAALWTFIYNVTGAQCGVYVVSIGGVPPPYLIPLVAGEDVLLQSPTIRNISSHLFTLSDTPADRGVRWWGCDAQSFVLSKTRSPRQYGFSELTPHRHFRIPCSFHCNTGYSTHTNHTEVIIPPRSVFVPKVRIREGTQGWTCASMPPAAEYSWTAANGELYTGNVLPYDVSARQLYTCQAYGWFGTGKAYLYVMEKHTHIGWSICLSYFLLTLKCTLTLCLVPYLLYRWEYLLYRHRWVTTCAAA</sequence>
<proteinExistence type="predicted"/>
<evidence type="ECO:0000313" key="2">
    <source>
        <dbReference type="EMBL" id="ABG25760.1"/>
    </source>
</evidence>
<keyword evidence="3" id="KW-1185">Reference proteome</keyword>
<keyword evidence="1" id="KW-0812">Transmembrane</keyword>
<dbReference type="Proteomes" id="UP000011238">
    <property type="component" value="Segment"/>
</dbReference>
<keyword evidence="1" id="KW-1133">Transmembrane helix</keyword>
<dbReference type="KEGG" id="vg:5141345"/>
<accession>Q14VT8</accession>
<dbReference type="GeneID" id="5141345"/>
<name>Q14VT8_9VIRU</name>
<reference evidence="2 3" key="2">
    <citation type="journal article" date="2006" name="J. Gen. Virol.">
        <title>Genome sequences of two frog herpesviruses.</title>
        <authorList>
            <person name="Davison A.J."/>
            <person name="Cunningham C."/>
            <person name="Sauerbier W."/>
            <person name="McKinnell R.G."/>
        </authorList>
    </citation>
    <scope>NUCLEOTIDE SEQUENCE [LARGE SCALE GENOMIC DNA]</scope>
    <source>
        <strain evidence="2 3">McKinnell</strain>
    </source>
</reference>
<feature type="transmembrane region" description="Helical" evidence="1">
    <location>
        <begin position="277"/>
        <end position="298"/>
    </location>
</feature>
<reference evidence="3" key="1">
    <citation type="journal article" date="1999" name="J. Cancer Res. Clin. Oncol.">
        <title>Genomic studies of the Lucke tumor herpesvirus (RaHV-1).</title>
        <authorList>
            <person name="Davison A.J."/>
            <person name="Sauerbier W."/>
            <person name="Dolan A."/>
            <person name="Addison C."/>
            <person name="McKinnell R.G."/>
        </authorList>
    </citation>
    <scope>NUCLEOTIDE SEQUENCE [LARGE SCALE GENOMIC DNA]</scope>
    <source>
        <strain evidence="3">McKinnell</strain>
    </source>
</reference>
<dbReference type="EMBL" id="DQ665917">
    <property type="protein sequence ID" value="ABG25760.1"/>
    <property type="molecule type" value="Genomic_DNA"/>
</dbReference>
<organism evidence="3">
    <name type="scientific">Ranid herpesvirus 1</name>
    <name type="common">Lucke tumor herpesvirus</name>
    <dbReference type="NCBI Taxonomy" id="85655"/>
    <lineage>
        <taxon>Viruses</taxon>
        <taxon>Duplodnaviria</taxon>
        <taxon>Heunggongvirae</taxon>
        <taxon>Peploviricota</taxon>
        <taxon>Herviviricetes</taxon>
        <taxon>Herpesvirales</taxon>
        <taxon>Alloherpesviridae</taxon>
        <taxon>Batravirus</taxon>
        <taxon>Batravirus ranidallo1</taxon>
    </lineage>
</organism>
<protein>
    <submittedName>
        <fullName evidence="2">ORF20</fullName>
    </submittedName>
</protein>
<evidence type="ECO:0000313" key="3">
    <source>
        <dbReference type="Proteomes" id="UP000011238"/>
    </source>
</evidence>
<dbReference type="RefSeq" id="YP_656675.1">
    <property type="nucleotide sequence ID" value="NC_008211.1"/>
</dbReference>
<keyword evidence="1" id="KW-0472">Membrane</keyword>